<evidence type="ECO:0000256" key="14">
    <source>
        <dbReference type="RuleBase" id="RU000506"/>
    </source>
</evidence>
<accession>A0ABN0XNX2</accession>
<evidence type="ECO:0000256" key="6">
    <source>
        <dbReference type="ARBA" id="ARBA00016340"/>
    </source>
</evidence>
<protein>
    <recommendedName>
        <fullName evidence="6 13">Galactose-1-phosphate uridylyltransferase</fullName>
        <ecNumber evidence="5 13">2.7.7.12</ecNumber>
    </recommendedName>
</protein>
<dbReference type="Pfam" id="PF02744">
    <property type="entry name" value="GalP_UDP_tr_C"/>
    <property type="match status" value="1"/>
</dbReference>
<evidence type="ECO:0000313" key="17">
    <source>
        <dbReference type="EMBL" id="GAA0369137.1"/>
    </source>
</evidence>
<dbReference type="InterPro" id="IPR036265">
    <property type="entry name" value="HIT-like_sf"/>
</dbReference>
<comment type="similarity">
    <text evidence="4 14">Belongs to the galactose-1-phosphate uridylyltransferase type 1 family.</text>
</comment>
<dbReference type="Proteomes" id="UP001501757">
    <property type="component" value="Unassembled WGS sequence"/>
</dbReference>
<keyword evidence="8 14" id="KW-0548">Nucleotidyltransferase</keyword>
<dbReference type="InterPro" id="IPR019779">
    <property type="entry name" value="GalP_UDPtransf1_His-AS"/>
</dbReference>
<feature type="domain" description="Galactose-1-phosphate uridyl transferase N-terminal" evidence="15">
    <location>
        <begin position="4"/>
        <end position="176"/>
    </location>
</feature>
<dbReference type="RefSeq" id="WP_343846947.1">
    <property type="nucleotide sequence ID" value="NZ_BAAAEI010000023.1"/>
</dbReference>
<gene>
    <name evidence="17" type="primary">galT</name>
    <name evidence="17" type="ORF">GCM10009092_36740</name>
</gene>
<dbReference type="InterPro" id="IPR005849">
    <property type="entry name" value="GalP_Utransf_N"/>
</dbReference>
<reference evidence="17 18" key="1">
    <citation type="journal article" date="2019" name="Int. J. Syst. Evol. Microbiol.">
        <title>The Global Catalogue of Microorganisms (GCM) 10K type strain sequencing project: providing services to taxonomists for standard genome sequencing and annotation.</title>
        <authorList>
            <consortium name="The Broad Institute Genomics Platform"/>
            <consortium name="The Broad Institute Genome Sequencing Center for Infectious Disease"/>
            <person name="Wu L."/>
            <person name="Ma J."/>
        </authorList>
    </citation>
    <scope>NUCLEOTIDE SEQUENCE [LARGE SCALE GENOMIC DNA]</scope>
    <source>
        <strain evidence="17 18">JCM 13378</strain>
    </source>
</reference>
<evidence type="ECO:0000256" key="12">
    <source>
        <dbReference type="ARBA" id="ARBA00023277"/>
    </source>
</evidence>
<evidence type="ECO:0000256" key="4">
    <source>
        <dbReference type="ARBA" id="ARBA00010951"/>
    </source>
</evidence>
<evidence type="ECO:0000256" key="11">
    <source>
        <dbReference type="ARBA" id="ARBA00023144"/>
    </source>
</evidence>
<dbReference type="EMBL" id="BAAAEI010000023">
    <property type="protein sequence ID" value="GAA0369137.1"/>
    <property type="molecule type" value="Genomic_DNA"/>
</dbReference>
<dbReference type="InterPro" id="IPR005850">
    <property type="entry name" value="GalP_Utransf_C"/>
</dbReference>
<dbReference type="PROSITE" id="PS00117">
    <property type="entry name" value="GAL_P_UDP_TRANSF_I"/>
    <property type="match status" value="1"/>
</dbReference>
<evidence type="ECO:0000256" key="2">
    <source>
        <dbReference type="ARBA" id="ARBA00001947"/>
    </source>
</evidence>
<keyword evidence="10" id="KW-0862">Zinc</keyword>
<dbReference type="GO" id="GO:0016779">
    <property type="term" value="F:nucleotidyltransferase activity"/>
    <property type="evidence" value="ECO:0007669"/>
    <property type="project" value="UniProtKB-KW"/>
</dbReference>
<dbReference type="PIRSF" id="PIRSF000808">
    <property type="entry name" value="GalT"/>
    <property type="match status" value="1"/>
</dbReference>
<evidence type="ECO:0000256" key="3">
    <source>
        <dbReference type="ARBA" id="ARBA00004947"/>
    </source>
</evidence>
<evidence type="ECO:0000259" key="15">
    <source>
        <dbReference type="Pfam" id="PF01087"/>
    </source>
</evidence>
<keyword evidence="18" id="KW-1185">Reference proteome</keyword>
<organism evidence="17 18">
    <name type="scientific">Bowmanella denitrificans</name>
    <dbReference type="NCBI Taxonomy" id="366582"/>
    <lineage>
        <taxon>Bacteria</taxon>
        <taxon>Pseudomonadati</taxon>
        <taxon>Pseudomonadota</taxon>
        <taxon>Gammaproteobacteria</taxon>
        <taxon>Alteromonadales</taxon>
        <taxon>Alteromonadaceae</taxon>
        <taxon>Bowmanella</taxon>
    </lineage>
</organism>
<dbReference type="EC" id="2.7.7.12" evidence="5 13"/>
<name>A0ABN0XNX2_9ALTE</name>
<dbReference type="NCBIfam" id="NF008724">
    <property type="entry name" value="PRK11720.1"/>
    <property type="match status" value="1"/>
</dbReference>
<evidence type="ECO:0000256" key="7">
    <source>
        <dbReference type="ARBA" id="ARBA00022679"/>
    </source>
</evidence>
<comment type="pathway">
    <text evidence="3 14">Carbohydrate metabolism; galactose metabolism.</text>
</comment>
<keyword evidence="9 14" id="KW-0479">Metal-binding</keyword>
<dbReference type="Pfam" id="PF01087">
    <property type="entry name" value="GalP_UDP_transf"/>
    <property type="match status" value="1"/>
</dbReference>
<evidence type="ECO:0000256" key="5">
    <source>
        <dbReference type="ARBA" id="ARBA00012384"/>
    </source>
</evidence>
<comment type="caution">
    <text evidence="17">The sequence shown here is derived from an EMBL/GenBank/DDBJ whole genome shotgun (WGS) entry which is preliminary data.</text>
</comment>
<evidence type="ECO:0000313" key="18">
    <source>
        <dbReference type="Proteomes" id="UP001501757"/>
    </source>
</evidence>
<evidence type="ECO:0000256" key="9">
    <source>
        <dbReference type="ARBA" id="ARBA00022723"/>
    </source>
</evidence>
<comment type="cofactor">
    <cofactor evidence="2">
        <name>Zn(2+)</name>
        <dbReference type="ChEBI" id="CHEBI:29105"/>
    </cofactor>
</comment>
<dbReference type="Gene3D" id="3.30.428.10">
    <property type="entry name" value="HIT-like"/>
    <property type="match status" value="2"/>
</dbReference>
<dbReference type="NCBIfam" id="TIGR00209">
    <property type="entry name" value="galT_1"/>
    <property type="match status" value="1"/>
</dbReference>
<comment type="catalytic activity">
    <reaction evidence="1 14">
        <text>alpha-D-galactose 1-phosphate + UDP-alpha-D-glucose = alpha-D-glucose 1-phosphate + UDP-alpha-D-galactose</text>
        <dbReference type="Rhea" id="RHEA:13989"/>
        <dbReference type="ChEBI" id="CHEBI:58336"/>
        <dbReference type="ChEBI" id="CHEBI:58601"/>
        <dbReference type="ChEBI" id="CHEBI:58885"/>
        <dbReference type="ChEBI" id="CHEBI:66914"/>
        <dbReference type="EC" id="2.7.7.12"/>
    </reaction>
</comment>
<evidence type="ECO:0000256" key="13">
    <source>
        <dbReference type="NCBIfam" id="TIGR00209"/>
    </source>
</evidence>
<keyword evidence="11 14" id="KW-0299">Galactose metabolism</keyword>
<dbReference type="SUPFAM" id="SSF54197">
    <property type="entry name" value="HIT-like"/>
    <property type="match status" value="2"/>
</dbReference>
<dbReference type="CDD" id="cd00608">
    <property type="entry name" value="GalT"/>
    <property type="match status" value="1"/>
</dbReference>
<evidence type="ECO:0000256" key="1">
    <source>
        <dbReference type="ARBA" id="ARBA00001107"/>
    </source>
</evidence>
<keyword evidence="12 14" id="KW-0119">Carbohydrate metabolism</keyword>
<proteinExistence type="inferred from homology"/>
<dbReference type="PANTHER" id="PTHR11943">
    <property type="entry name" value="GALACTOSE-1-PHOSPHATE URIDYLYLTRANSFERASE"/>
    <property type="match status" value="1"/>
</dbReference>
<evidence type="ECO:0000259" key="16">
    <source>
        <dbReference type="Pfam" id="PF02744"/>
    </source>
</evidence>
<keyword evidence="7 14" id="KW-0808">Transferase</keyword>
<sequence length="353" mass="40783">MTTFNMAEHAHRRLNPLTGDWVLVSPHRNRRPWQGQTEALVEDNTASYDAGCYLCPGNARATGLRNPTYTEPFVFTNDFAAMTADTPLFQGGQDELFVVQSQRGTCRVICYSPDHSRTLAQLEVSQIRAIINTWILQYQQLSATHQWVQVFENKGSINGCSNPHPHGQIWASSAVPSLPARVDAAQRRYHQQHGRNLLLHYCDSERQRQERVVIENADWLVVVPYWAAWPFETLVLPKCHVARMESLNDRQQQHLAEVLKRLTTCYDNLFQCDFPYSMGWHGAPYLEGTTRYWQLHGHFYPPLLRSAQVRKHMVGYELLAEIQRDMTPELAAEQLRRHLGRHHKQAKLDVQYA</sequence>
<dbReference type="InterPro" id="IPR001937">
    <property type="entry name" value="GalP_UDPtransf1"/>
</dbReference>
<feature type="domain" description="Galactose-1-phosphate uridyl transferase C-terminal" evidence="16">
    <location>
        <begin position="185"/>
        <end position="347"/>
    </location>
</feature>
<evidence type="ECO:0000256" key="8">
    <source>
        <dbReference type="ARBA" id="ARBA00022695"/>
    </source>
</evidence>
<evidence type="ECO:0000256" key="10">
    <source>
        <dbReference type="ARBA" id="ARBA00022833"/>
    </source>
</evidence>
<dbReference type="PANTHER" id="PTHR11943:SF1">
    <property type="entry name" value="GALACTOSE-1-PHOSPHATE URIDYLYLTRANSFERASE"/>
    <property type="match status" value="1"/>
</dbReference>